<evidence type="ECO:0000256" key="10">
    <source>
        <dbReference type="ARBA" id="ARBA00022723"/>
    </source>
</evidence>
<evidence type="ECO:0000256" key="8">
    <source>
        <dbReference type="ARBA" id="ARBA00022452"/>
    </source>
</evidence>
<dbReference type="PANTHER" id="PTHR40457">
    <property type="entry name" value="PHOSPHOLIPASE A1"/>
    <property type="match status" value="1"/>
</dbReference>
<comment type="catalytic activity">
    <reaction evidence="1 18">
        <text>a 1,2-diacyl-sn-glycero-3-phosphocholine + H2O = a 2-acyl-sn-glycero-3-phosphocholine + a fatty acid + H(+)</text>
        <dbReference type="Rhea" id="RHEA:18689"/>
        <dbReference type="ChEBI" id="CHEBI:15377"/>
        <dbReference type="ChEBI" id="CHEBI:15378"/>
        <dbReference type="ChEBI" id="CHEBI:28868"/>
        <dbReference type="ChEBI" id="CHEBI:57643"/>
        <dbReference type="ChEBI" id="CHEBI:57875"/>
        <dbReference type="EC" id="3.1.1.32"/>
    </reaction>
</comment>
<gene>
    <name evidence="19" type="ORF">V5J35_000989</name>
</gene>
<evidence type="ECO:0000256" key="16">
    <source>
        <dbReference type="ARBA" id="ARBA00023136"/>
    </source>
</evidence>
<evidence type="ECO:0000256" key="6">
    <source>
        <dbReference type="ARBA" id="ARBA00013278"/>
    </source>
</evidence>
<dbReference type="SUPFAM" id="SSF56931">
    <property type="entry name" value="Outer membrane phospholipase A (OMPLA)"/>
    <property type="match status" value="1"/>
</dbReference>
<evidence type="ECO:0000256" key="7">
    <source>
        <dbReference type="ARBA" id="ARBA00021726"/>
    </source>
</evidence>
<comment type="catalytic activity">
    <reaction evidence="2 18">
        <text>a 1,2-diacyl-sn-glycero-3-phosphocholine + H2O = a 1-acyl-sn-glycero-3-phosphocholine + a fatty acid + H(+)</text>
        <dbReference type="Rhea" id="RHEA:15801"/>
        <dbReference type="ChEBI" id="CHEBI:15377"/>
        <dbReference type="ChEBI" id="CHEBI:15378"/>
        <dbReference type="ChEBI" id="CHEBI:28868"/>
        <dbReference type="ChEBI" id="CHEBI:57643"/>
        <dbReference type="ChEBI" id="CHEBI:58168"/>
        <dbReference type="EC" id="3.1.1.4"/>
    </reaction>
</comment>
<keyword evidence="14 18" id="KW-0442">Lipid degradation</keyword>
<comment type="function">
    <text evidence="18">Hydrolysis of phosphatidylcholine with phospholipase A2 (EC 3.1.1.4) and phospholipase A1 (EC 3.1.1.32) activities.</text>
</comment>
<dbReference type="CDD" id="cd00541">
    <property type="entry name" value="OMPLA"/>
    <property type="match status" value="1"/>
</dbReference>
<reference evidence="19 20" key="1">
    <citation type="submission" date="2024-06" db="EMBL/GenBank/DDBJ databases">
        <title>Genomic Encyclopedia of Type Strains, Phase V (KMG-V): Genome sequencing to study the core and pangenomes of soil and plant-associated prokaryotes.</title>
        <authorList>
            <person name="Whitman W."/>
        </authorList>
    </citation>
    <scope>NUCLEOTIDE SEQUENCE [LARGE SCALE GENOMIC DNA]</scope>
    <source>
        <strain evidence="19 20">NE40</strain>
    </source>
</reference>
<keyword evidence="13 18" id="KW-0106">Calcium</keyword>
<dbReference type="InterPro" id="IPR003187">
    <property type="entry name" value="PLipase_A1"/>
</dbReference>
<evidence type="ECO:0000256" key="2">
    <source>
        <dbReference type="ARBA" id="ARBA00001604"/>
    </source>
</evidence>
<dbReference type="EMBL" id="JBEWTB010000002">
    <property type="protein sequence ID" value="MET4755797.1"/>
    <property type="molecule type" value="Genomic_DNA"/>
</dbReference>
<evidence type="ECO:0000256" key="5">
    <source>
        <dbReference type="ARBA" id="ARBA00013179"/>
    </source>
</evidence>
<comment type="caution">
    <text evidence="19">The sequence shown here is derived from an EMBL/GenBank/DDBJ whole genome shotgun (WGS) entry which is preliminary data.</text>
</comment>
<evidence type="ECO:0000313" key="20">
    <source>
        <dbReference type="Proteomes" id="UP001549366"/>
    </source>
</evidence>
<comment type="similarity">
    <text evidence="3 18">Belongs to the phospholipase A1 family.</text>
</comment>
<evidence type="ECO:0000256" key="1">
    <source>
        <dbReference type="ARBA" id="ARBA00000111"/>
    </source>
</evidence>
<evidence type="ECO:0000256" key="4">
    <source>
        <dbReference type="ARBA" id="ARBA00011702"/>
    </source>
</evidence>
<evidence type="ECO:0000256" key="15">
    <source>
        <dbReference type="ARBA" id="ARBA00023098"/>
    </source>
</evidence>
<evidence type="ECO:0000256" key="17">
    <source>
        <dbReference type="ARBA" id="ARBA00023237"/>
    </source>
</evidence>
<keyword evidence="10 18" id="KW-0479">Metal-binding</keyword>
<name>A0ABV2SDE7_9GAMM</name>
<evidence type="ECO:0000256" key="13">
    <source>
        <dbReference type="ARBA" id="ARBA00022837"/>
    </source>
</evidence>
<dbReference type="InterPro" id="IPR036541">
    <property type="entry name" value="PLipase_A1_sf"/>
</dbReference>
<dbReference type="PANTHER" id="PTHR40457:SF1">
    <property type="entry name" value="PHOSPHOLIPASE A1"/>
    <property type="match status" value="1"/>
</dbReference>
<keyword evidence="12 18" id="KW-0378">Hydrolase</keyword>
<dbReference type="PRINTS" id="PR01486">
    <property type="entry name" value="PHPHLIPASEA1"/>
</dbReference>
<proteinExistence type="inferred from homology"/>
<dbReference type="GO" id="GO:0008970">
    <property type="term" value="F:phospholipase A1 activity"/>
    <property type="evidence" value="ECO:0007669"/>
    <property type="project" value="UniProtKB-EC"/>
</dbReference>
<protein>
    <recommendedName>
        <fullName evidence="7 18">Phospholipase A1</fullName>
        <ecNumber evidence="5 18">3.1.1.32</ecNumber>
        <ecNumber evidence="6 18">3.1.1.4</ecNumber>
    </recommendedName>
    <alternativeName>
        <fullName evidence="18">Phosphatidylcholine 1-acylhydrolase</fullName>
    </alternativeName>
</protein>
<evidence type="ECO:0000256" key="14">
    <source>
        <dbReference type="ARBA" id="ARBA00022963"/>
    </source>
</evidence>
<dbReference type="EC" id="3.1.1.4" evidence="6 18"/>
<dbReference type="EC" id="3.1.1.32" evidence="5 18"/>
<keyword evidence="15 18" id="KW-0443">Lipid metabolism</keyword>
<keyword evidence="11" id="KW-0732">Signal</keyword>
<dbReference type="Proteomes" id="UP001549366">
    <property type="component" value="Unassembled WGS sequence"/>
</dbReference>
<keyword evidence="8" id="KW-1134">Transmembrane beta strand</keyword>
<dbReference type="RefSeq" id="WP_354010180.1">
    <property type="nucleotide sequence ID" value="NZ_JBEWTA010000001.1"/>
</dbReference>
<accession>A0ABV2SDE7</accession>
<comment type="subunit">
    <text evidence="4 18">Homodimer; dimerization is reversible, and the dimeric form is the active one.</text>
</comment>
<dbReference type="GO" id="GO:0004623">
    <property type="term" value="F:phospholipase A2 activity"/>
    <property type="evidence" value="ECO:0007669"/>
    <property type="project" value="UniProtKB-EC"/>
</dbReference>
<keyword evidence="9" id="KW-0812">Transmembrane</keyword>
<dbReference type="Gene3D" id="2.40.230.10">
    <property type="entry name" value="Phospholipase A1"/>
    <property type="match status" value="1"/>
</dbReference>
<keyword evidence="17 18" id="KW-0998">Cell outer membrane</keyword>
<evidence type="ECO:0000256" key="18">
    <source>
        <dbReference type="RuleBase" id="RU366027"/>
    </source>
</evidence>
<evidence type="ECO:0000256" key="12">
    <source>
        <dbReference type="ARBA" id="ARBA00022801"/>
    </source>
</evidence>
<evidence type="ECO:0000256" key="3">
    <source>
        <dbReference type="ARBA" id="ARBA00010525"/>
    </source>
</evidence>
<keyword evidence="20" id="KW-1185">Reference proteome</keyword>
<comment type="subcellular location">
    <subcellularLocation>
        <location evidence="18">Cell outer membrane</location>
        <topology evidence="18">Multi-pass membrane protein</topology>
    </subcellularLocation>
    <text evidence="18">One of the very few enzymes located there.</text>
</comment>
<evidence type="ECO:0000256" key="11">
    <source>
        <dbReference type="ARBA" id="ARBA00022729"/>
    </source>
</evidence>
<comment type="cofactor">
    <cofactor evidence="18">
        <name>Ca(2+)</name>
        <dbReference type="ChEBI" id="CHEBI:29108"/>
    </cofactor>
    <text evidence="18">Binds 1 Ca(2+) ion per monomer. In the dimeric form the Ca(2+) is bound by different amino acids with binding of each Ca(2+) shared with ligands coming from each monomer. The Ca(2+) ion may have a role in catalysis.</text>
</comment>
<evidence type="ECO:0000256" key="9">
    <source>
        <dbReference type="ARBA" id="ARBA00022692"/>
    </source>
</evidence>
<evidence type="ECO:0000313" key="19">
    <source>
        <dbReference type="EMBL" id="MET4755797.1"/>
    </source>
</evidence>
<organism evidence="19 20">
    <name type="scientific">Endozoicomonas lisbonensis</name>
    <dbReference type="NCBI Taxonomy" id="3120522"/>
    <lineage>
        <taxon>Bacteria</taxon>
        <taxon>Pseudomonadati</taxon>
        <taxon>Pseudomonadota</taxon>
        <taxon>Gammaproteobacteria</taxon>
        <taxon>Oceanospirillales</taxon>
        <taxon>Endozoicomonadaceae</taxon>
        <taxon>Endozoicomonas</taxon>
    </lineage>
</organism>
<sequence length="354" mass="41216">MMRNLCRGLFAFACIFPVHGFSDTHRKEAESAYEQCLMKEVKNGDDQVTLHEIRRRCEHFKPEHFSEPILSDTGEHDEQLDDEHGVITDRILSEESVEDNRFVITPHRPNYLLPFSYNASPNREPFGNLGDKLSRYEVKFQISLKAPLWKGVFRGYGDLFVAYTNVSWWQAYNSLSSPFRETNHEPEAFFVFPTDFDFLGLRLRALSAGINHQSNGRTGSISRSWNRIRFGAYFERGSFYLALSPWYRIPEKSKDIHDSNYPNVKGDDNPGIERYMGYGELLFGYKFNRHNVGVILRNNLRSDNLGAIQLDWSFPLTERFRGYVQYFNGYGESLIDYNKSTNRISLGVMLTDWL</sequence>
<keyword evidence="16" id="KW-0472">Membrane</keyword>
<dbReference type="Pfam" id="PF02253">
    <property type="entry name" value="PLA1"/>
    <property type="match status" value="1"/>
</dbReference>